<evidence type="ECO:0000313" key="2">
    <source>
        <dbReference type="EMBL" id="PZF76045.1"/>
    </source>
</evidence>
<dbReference type="GO" id="GO:0046464">
    <property type="term" value="P:acylglycerol catabolic process"/>
    <property type="evidence" value="ECO:0007669"/>
    <property type="project" value="TreeGrafter"/>
</dbReference>
<dbReference type="InterPro" id="IPR050266">
    <property type="entry name" value="AB_hydrolase_sf"/>
</dbReference>
<dbReference type="InterPro" id="IPR029058">
    <property type="entry name" value="AB_hydrolase_fold"/>
</dbReference>
<proteinExistence type="predicted"/>
<evidence type="ECO:0000259" key="1">
    <source>
        <dbReference type="Pfam" id="PF12697"/>
    </source>
</evidence>
<dbReference type="PANTHER" id="PTHR43798">
    <property type="entry name" value="MONOACYLGLYCEROL LIPASE"/>
    <property type="match status" value="1"/>
</dbReference>
<accession>A0A2W2AKJ2</accession>
<dbReference type="Pfam" id="PF12697">
    <property type="entry name" value="Abhydrolase_6"/>
    <property type="match status" value="1"/>
</dbReference>
<evidence type="ECO:0000313" key="3">
    <source>
        <dbReference type="Proteomes" id="UP000248795"/>
    </source>
</evidence>
<dbReference type="AlphaFoldDB" id="A0A2W2AKJ2"/>
<dbReference type="SUPFAM" id="SSF53474">
    <property type="entry name" value="alpha/beta-Hydrolases"/>
    <property type="match status" value="1"/>
</dbReference>
<dbReference type="RefSeq" id="WP_111199430.1">
    <property type="nucleotide sequence ID" value="NZ_QKVK01000007.1"/>
</dbReference>
<keyword evidence="2" id="KW-0378">Hydrolase</keyword>
<gene>
    <name evidence="2" type="ORF">DK847_15505</name>
</gene>
<comment type="caution">
    <text evidence="2">The sequence shown here is derived from an EMBL/GenBank/DDBJ whole genome shotgun (WGS) entry which is preliminary data.</text>
</comment>
<name>A0A2W2AKJ2_9HYPH</name>
<feature type="domain" description="AB hydrolase-1" evidence="1">
    <location>
        <begin position="41"/>
        <end position="278"/>
    </location>
</feature>
<dbReference type="NCBIfam" id="TIGR03056">
    <property type="entry name" value="bchO_mg_che_rel"/>
    <property type="match status" value="1"/>
</dbReference>
<protein>
    <submittedName>
        <fullName evidence="2">Alpha/beta hydrolase</fullName>
    </submittedName>
</protein>
<dbReference type="GO" id="GO:0016020">
    <property type="term" value="C:membrane"/>
    <property type="evidence" value="ECO:0007669"/>
    <property type="project" value="TreeGrafter"/>
</dbReference>
<organism evidence="2 3">
    <name type="scientific">Aestuariivirga litoralis</name>
    <dbReference type="NCBI Taxonomy" id="2650924"/>
    <lineage>
        <taxon>Bacteria</taxon>
        <taxon>Pseudomonadati</taxon>
        <taxon>Pseudomonadota</taxon>
        <taxon>Alphaproteobacteria</taxon>
        <taxon>Hyphomicrobiales</taxon>
        <taxon>Aestuariivirgaceae</taxon>
        <taxon>Aestuariivirga</taxon>
    </lineage>
</organism>
<dbReference type="InterPro" id="IPR000073">
    <property type="entry name" value="AB_hydrolase_1"/>
</dbReference>
<dbReference type="GO" id="GO:0047372">
    <property type="term" value="F:monoacylglycerol lipase activity"/>
    <property type="evidence" value="ECO:0007669"/>
    <property type="project" value="TreeGrafter"/>
</dbReference>
<dbReference type="InterPro" id="IPR017497">
    <property type="entry name" value="BchO"/>
</dbReference>
<reference evidence="3" key="1">
    <citation type="submission" date="2018-06" db="EMBL/GenBank/DDBJ databases">
        <title>Aestuariibacter litoralis strain KCTC 52945T.</title>
        <authorList>
            <person name="Li X."/>
            <person name="Salam N."/>
            <person name="Li J.-L."/>
            <person name="Chen Y.-M."/>
            <person name="Yang Z.-W."/>
            <person name="Zhang L.-Y."/>
            <person name="Han M.-X."/>
            <person name="Xiao M."/>
            <person name="Li W.-J."/>
        </authorList>
    </citation>
    <scope>NUCLEOTIDE SEQUENCE [LARGE SCALE GENOMIC DNA]</scope>
    <source>
        <strain evidence="3">KCTC 52945</strain>
    </source>
</reference>
<dbReference type="Proteomes" id="UP000248795">
    <property type="component" value="Unassembled WGS sequence"/>
</dbReference>
<sequence>MGYYLDWAKDGRDWPNHAASRFVDAAGMPWHVQIMGEGPALLLLHGTGSATHTWRDVMPKLAAHYTVVAMDLPGHAFTQPPSKHSLSLPGMAAAVASLLRTLKVEPVRAVGHSAGAAVLVRMAVERLFAPADIISFNGAFFPVSGVAGQFFSPLAKTFANATIVQKLFARMADRKAVERLLRDTGSHIDAEGITLYQKLFSNEGHIAGTLGMMAAWDLHWVPQDLKNLPLPITLVYATGDRTIPPARAAEAARLAQHAGLIEIKGLGHLAHEEDPTGAAAIIADPAAHALR</sequence>
<dbReference type="PANTHER" id="PTHR43798:SF33">
    <property type="entry name" value="HYDROLASE, PUTATIVE (AFU_ORTHOLOGUE AFUA_2G14860)-RELATED"/>
    <property type="match status" value="1"/>
</dbReference>
<dbReference type="Gene3D" id="3.40.50.1820">
    <property type="entry name" value="alpha/beta hydrolase"/>
    <property type="match status" value="1"/>
</dbReference>
<dbReference type="EMBL" id="QKVK01000007">
    <property type="protein sequence ID" value="PZF76045.1"/>
    <property type="molecule type" value="Genomic_DNA"/>
</dbReference>
<keyword evidence="3" id="KW-1185">Reference proteome</keyword>